<keyword evidence="4" id="KW-1185">Reference proteome</keyword>
<organism evidence="3 4">
    <name type="scientific">Bugula neritina</name>
    <name type="common">Brown bryozoan</name>
    <name type="synonym">Sertularia neritina</name>
    <dbReference type="NCBI Taxonomy" id="10212"/>
    <lineage>
        <taxon>Eukaryota</taxon>
        <taxon>Metazoa</taxon>
        <taxon>Spiralia</taxon>
        <taxon>Lophotrochozoa</taxon>
        <taxon>Bryozoa</taxon>
        <taxon>Gymnolaemata</taxon>
        <taxon>Cheilostomatida</taxon>
        <taxon>Flustrina</taxon>
        <taxon>Buguloidea</taxon>
        <taxon>Bugulidae</taxon>
        <taxon>Bugula</taxon>
    </lineage>
</organism>
<gene>
    <name evidence="3" type="ORF">EB796_012418</name>
</gene>
<dbReference type="PROSITE" id="PS00514">
    <property type="entry name" value="FIBRINOGEN_C_1"/>
    <property type="match status" value="1"/>
</dbReference>
<dbReference type="Proteomes" id="UP000593567">
    <property type="component" value="Unassembled WGS sequence"/>
</dbReference>
<keyword evidence="1" id="KW-1015">Disulfide bond</keyword>
<dbReference type="AlphaFoldDB" id="A0A7J7JSE4"/>
<dbReference type="GO" id="GO:0005615">
    <property type="term" value="C:extracellular space"/>
    <property type="evidence" value="ECO:0007669"/>
    <property type="project" value="TreeGrafter"/>
</dbReference>
<proteinExistence type="predicted"/>
<dbReference type="OrthoDB" id="6146709at2759"/>
<dbReference type="PANTHER" id="PTHR19143">
    <property type="entry name" value="FIBRINOGEN/TENASCIN/ANGIOPOEITIN"/>
    <property type="match status" value="1"/>
</dbReference>
<feature type="domain" description="Fibrinogen C-terminal" evidence="2">
    <location>
        <begin position="1"/>
        <end position="122"/>
    </location>
</feature>
<dbReference type="InterPro" id="IPR036056">
    <property type="entry name" value="Fibrinogen-like_C"/>
</dbReference>
<dbReference type="InterPro" id="IPR014716">
    <property type="entry name" value="Fibrinogen_a/b/g_C_1"/>
</dbReference>
<dbReference type="PROSITE" id="PS51406">
    <property type="entry name" value="FIBRINOGEN_C_2"/>
    <property type="match status" value="1"/>
</dbReference>
<comment type="caution">
    <text evidence="3">The sequence shown here is derived from an EMBL/GenBank/DDBJ whole genome shotgun (WGS) entry which is preliminary data.</text>
</comment>
<dbReference type="Pfam" id="PF00147">
    <property type="entry name" value="Fibrinogen_C"/>
    <property type="match status" value="1"/>
</dbReference>
<protein>
    <recommendedName>
        <fullName evidence="2">Fibrinogen C-terminal domain-containing protein</fullName>
    </recommendedName>
</protein>
<name>A0A7J7JSE4_BUGNE</name>
<evidence type="ECO:0000259" key="2">
    <source>
        <dbReference type="PROSITE" id="PS51406"/>
    </source>
</evidence>
<dbReference type="EMBL" id="VXIV02001836">
    <property type="protein sequence ID" value="KAF6029272.1"/>
    <property type="molecule type" value="Genomic_DNA"/>
</dbReference>
<evidence type="ECO:0000313" key="4">
    <source>
        <dbReference type="Proteomes" id="UP000593567"/>
    </source>
</evidence>
<dbReference type="InterPro" id="IPR020837">
    <property type="entry name" value="Fibrinogen_CS"/>
</dbReference>
<dbReference type="PANTHER" id="PTHR19143:SF444">
    <property type="entry name" value="PROTEIN SCABROUS"/>
    <property type="match status" value="1"/>
</dbReference>
<sequence>MVTSDGYGSHANYSLFKVDDETNCYNLTVDGFSGHISDRLGGSGTTSHNGKCFSTHDKDNDVSQEHNCAMQFQGGWWYHSCYTSNLNGVYSSGNTSSETSAVWAASQKSALHTIVMRITRDD</sequence>
<dbReference type="InterPro" id="IPR050373">
    <property type="entry name" value="Fibrinogen_C-term_domain"/>
</dbReference>
<dbReference type="SUPFAM" id="SSF56496">
    <property type="entry name" value="Fibrinogen C-terminal domain-like"/>
    <property type="match status" value="1"/>
</dbReference>
<evidence type="ECO:0000256" key="1">
    <source>
        <dbReference type="ARBA" id="ARBA00023157"/>
    </source>
</evidence>
<dbReference type="SMART" id="SM00186">
    <property type="entry name" value="FBG"/>
    <property type="match status" value="1"/>
</dbReference>
<reference evidence="3" key="1">
    <citation type="submission" date="2020-06" db="EMBL/GenBank/DDBJ databases">
        <title>Draft genome of Bugula neritina, a colonial animal packing powerful symbionts and potential medicines.</title>
        <authorList>
            <person name="Rayko M."/>
        </authorList>
    </citation>
    <scope>NUCLEOTIDE SEQUENCE [LARGE SCALE GENOMIC DNA]</scope>
    <source>
        <strain evidence="3">Kwan_BN1</strain>
    </source>
</reference>
<dbReference type="Gene3D" id="3.90.215.10">
    <property type="entry name" value="Gamma Fibrinogen, chain A, domain 1"/>
    <property type="match status" value="1"/>
</dbReference>
<dbReference type="InterPro" id="IPR002181">
    <property type="entry name" value="Fibrinogen_a/b/g_C_dom"/>
</dbReference>
<evidence type="ECO:0000313" key="3">
    <source>
        <dbReference type="EMBL" id="KAF6029272.1"/>
    </source>
</evidence>
<accession>A0A7J7JSE4</accession>